<keyword evidence="3" id="KW-1185">Reference proteome</keyword>
<sequence length="153" mass="17599">MDELNAIESWAGRLLKQLEAPARRAALRDIARELRRSQQARIVQQQNPDGTAYDARKPRPKKHLRDKTGRIKQKAMFVKLRQARYLRTEIDSIGLTVGFAGRVARVARIHQFGESDRVAPGGPEYKYPARVLLDFSADDRELIRNMLLKHITK</sequence>
<feature type="compositionally biased region" description="Basic residues" evidence="1">
    <location>
        <begin position="58"/>
        <end position="69"/>
    </location>
</feature>
<dbReference type="EMBL" id="CAJNAU010000041">
    <property type="protein sequence ID" value="CAE6784760.1"/>
    <property type="molecule type" value="Genomic_DNA"/>
</dbReference>
<dbReference type="Pfam" id="PF05069">
    <property type="entry name" value="Phage_tail_S"/>
    <property type="match status" value="1"/>
</dbReference>
<reference evidence="2 3" key="1">
    <citation type="submission" date="2021-02" db="EMBL/GenBank/DDBJ databases">
        <authorList>
            <person name="Vanwijnsberghe S."/>
        </authorList>
    </citation>
    <scope>NUCLEOTIDE SEQUENCE [LARGE SCALE GENOMIC DNA]</scope>
    <source>
        <strain evidence="2 3">R-69658</strain>
    </source>
</reference>
<dbReference type="NCBIfam" id="TIGR01635">
    <property type="entry name" value="tail_comp_S"/>
    <property type="match status" value="1"/>
</dbReference>
<evidence type="ECO:0000313" key="3">
    <source>
        <dbReference type="Proteomes" id="UP000674425"/>
    </source>
</evidence>
<dbReference type="RefSeq" id="WP_200620111.1">
    <property type="nucleotide sequence ID" value="NZ_CAJNAU010000041.1"/>
</dbReference>
<comment type="caution">
    <text evidence="2">The sequence shown here is derived from an EMBL/GenBank/DDBJ whole genome shotgun (WGS) entry which is preliminary data.</text>
</comment>
<accession>A0ABM8S214</accession>
<proteinExistence type="predicted"/>
<evidence type="ECO:0008006" key="4">
    <source>
        <dbReference type="Google" id="ProtNLM"/>
    </source>
</evidence>
<organism evidence="2 3">
    <name type="scientific">Paraburkholderia aspalathi</name>
    <dbReference type="NCBI Taxonomy" id="1324617"/>
    <lineage>
        <taxon>Bacteria</taxon>
        <taxon>Pseudomonadati</taxon>
        <taxon>Pseudomonadota</taxon>
        <taxon>Betaproteobacteria</taxon>
        <taxon>Burkholderiales</taxon>
        <taxon>Burkholderiaceae</taxon>
        <taxon>Paraburkholderia</taxon>
    </lineage>
</organism>
<dbReference type="InterPro" id="IPR006522">
    <property type="entry name" value="Phage_virion_morphogenesis"/>
</dbReference>
<name>A0ABM8S214_9BURK</name>
<gene>
    <name evidence="2" type="ORF">R69658_04242</name>
</gene>
<dbReference type="Proteomes" id="UP000674425">
    <property type="component" value="Unassembled WGS sequence"/>
</dbReference>
<feature type="region of interest" description="Disordered" evidence="1">
    <location>
        <begin position="38"/>
        <end position="69"/>
    </location>
</feature>
<evidence type="ECO:0000313" key="2">
    <source>
        <dbReference type="EMBL" id="CAE6784760.1"/>
    </source>
</evidence>
<evidence type="ECO:0000256" key="1">
    <source>
        <dbReference type="SAM" id="MobiDB-lite"/>
    </source>
</evidence>
<feature type="compositionally biased region" description="Polar residues" evidence="1">
    <location>
        <begin position="38"/>
        <end position="49"/>
    </location>
</feature>
<protein>
    <recommendedName>
        <fullName evidence="4">Phage virion morphogenesis (Putative tail completion) protein</fullName>
    </recommendedName>
</protein>